<name>D5SXA3_PLAL2</name>
<dbReference type="HOGENOM" id="CLU_1757137_0_0_0"/>
<reference evidence="1 2" key="1">
    <citation type="journal article" date="2010" name="Stand. Genomic Sci.">
        <title>Complete genome sequence of Planctomyces limnophilus type strain (Mu 290).</title>
        <authorList>
            <person name="Labutti K."/>
            <person name="Sikorski J."/>
            <person name="Schneider S."/>
            <person name="Nolan M."/>
            <person name="Lucas S."/>
            <person name="Glavina Del Rio T."/>
            <person name="Tice H."/>
            <person name="Cheng J.F."/>
            <person name="Goodwin L."/>
            <person name="Pitluck S."/>
            <person name="Liolios K."/>
            <person name="Ivanova N."/>
            <person name="Mavromatis K."/>
            <person name="Mikhailova N."/>
            <person name="Pati A."/>
            <person name="Chen A."/>
            <person name="Palaniappan K."/>
            <person name="Land M."/>
            <person name="Hauser L."/>
            <person name="Chang Y.J."/>
            <person name="Jeffries C.D."/>
            <person name="Tindall B.J."/>
            <person name="Rohde M."/>
            <person name="Goker M."/>
            <person name="Woyke T."/>
            <person name="Bristow J."/>
            <person name="Eisen J.A."/>
            <person name="Markowitz V."/>
            <person name="Hugenholtz P."/>
            <person name="Kyrpides N.C."/>
            <person name="Klenk H.P."/>
            <person name="Lapidus A."/>
        </authorList>
    </citation>
    <scope>NUCLEOTIDE SEQUENCE [LARGE SCALE GENOMIC DNA]</scope>
    <source>
        <strain evidence="2">ATCC 43296 / DSM 3776 / IFAM 1008 / Mu 290</strain>
    </source>
</reference>
<dbReference type="KEGG" id="plm:Plim_3914"/>
<organism evidence="1 2">
    <name type="scientific">Planctopirus limnophila (strain ATCC 43296 / DSM 3776 / IFAM 1008 / Mu 290)</name>
    <name type="common">Planctomyces limnophilus</name>
    <dbReference type="NCBI Taxonomy" id="521674"/>
    <lineage>
        <taxon>Bacteria</taxon>
        <taxon>Pseudomonadati</taxon>
        <taxon>Planctomycetota</taxon>
        <taxon>Planctomycetia</taxon>
        <taxon>Planctomycetales</taxon>
        <taxon>Planctomycetaceae</taxon>
        <taxon>Planctopirus</taxon>
    </lineage>
</organism>
<keyword evidence="2" id="KW-1185">Reference proteome</keyword>
<accession>D5SXA3</accession>
<dbReference type="STRING" id="521674.Plim_3914"/>
<dbReference type="Proteomes" id="UP000002220">
    <property type="component" value="Chromosome"/>
</dbReference>
<dbReference type="AlphaFoldDB" id="D5SXA3"/>
<dbReference type="EMBL" id="CP001744">
    <property type="protein sequence ID" value="ADG69725.1"/>
    <property type="molecule type" value="Genomic_DNA"/>
</dbReference>
<gene>
    <name evidence="1" type="ordered locus">Plim_3914</name>
</gene>
<protein>
    <submittedName>
        <fullName evidence="1">Uncharacterized protein</fullName>
    </submittedName>
</protein>
<evidence type="ECO:0000313" key="2">
    <source>
        <dbReference type="Proteomes" id="UP000002220"/>
    </source>
</evidence>
<sequence>MQINLEVVDAVSRPAIFRVAYSGAEDRCLLQYPQVYDLQFLDPSENIAAEWGTRFLTSGPLDDFVLAPGSRIAFDLFASINSEPSTKALWSIELPSGNYSVRFVYHFEGERDWYDFLAKRSRFAAVTPIWRGTMISNTVSLMITDGSQ</sequence>
<dbReference type="RefSeq" id="WP_013112156.1">
    <property type="nucleotide sequence ID" value="NC_014148.1"/>
</dbReference>
<dbReference type="OrthoDB" id="283738at2"/>
<evidence type="ECO:0000313" key="1">
    <source>
        <dbReference type="EMBL" id="ADG69725.1"/>
    </source>
</evidence>
<proteinExistence type="predicted"/>